<accession>A0ABX7GXN7</accession>
<feature type="DNA-binding region" description="OmpR/PhoB-type" evidence="7">
    <location>
        <begin position="139"/>
        <end position="239"/>
    </location>
</feature>
<reference evidence="10 11" key="1">
    <citation type="submission" date="2020-10" db="EMBL/GenBank/DDBJ databases">
        <title>Phylogeny of dyella-like bacteria.</title>
        <authorList>
            <person name="Fu J."/>
        </authorList>
    </citation>
    <scope>NUCLEOTIDE SEQUENCE [LARGE SCALE GENOMIC DNA]</scope>
    <source>
        <strain evidence="10 11">DHOB09</strain>
    </source>
</reference>
<dbReference type="InterPro" id="IPR016032">
    <property type="entry name" value="Sig_transdc_resp-reg_C-effctor"/>
</dbReference>
<sequence length="250" mass="27697">MDHRPSSAPALHVAVLESNVELLQDILLPALKNCGFRGAGATSAAELYRIMLAQRFDIVLLDVCPPDEYGFTVAQHLRAMSNIGIVMLTGRDRRQHPIQALESGADLYLTKPVDLDLLAAMLHSLKRRLTCQLSNKTVANSPSRPEWRLENGGWRLVSPRGNVVTLTAAEQCIVMTLAIKNGQLVRREALIEAIARNAYDFDPHRLEMTIHRLRRKVLASTGEALPLQTVRGKGYLLSCDASRSMSSLPR</sequence>
<dbReference type="PROSITE" id="PS51755">
    <property type="entry name" value="OMPR_PHOB"/>
    <property type="match status" value="1"/>
</dbReference>
<evidence type="ECO:0000313" key="11">
    <source>
        <dbReference type="Proteomes" id="UP000663181"/>
    </source>
</evidence>
<evidence type="ECO:0000256" key="1">
    <source>
        <dbReference type="ARBA" id="ARBA00022553"/>
    </source>
</evidence>
<protein>
    <submittedName>
        <fullName evidence="10">Response regulator transcription factor</fullName>
    </submittedName>
</protein>
<proteinExistence type="predicted"/>
<dbReference type="PROSITE" id="PS50110">
    <property type="entry name" value="RESPONSE_REGULATORY"/>
    <property type="match status" value="1"/>
</dbReference>
<evidence type="ECO:0000259" key="8">
    <source>
        <dbReference type="PROSITE" id="PS50110"/>
    </source>
</evidence>
<gene>
    <name evidence="10" type="ORF">ISN74_03465</name>
</gene>
<dbReference type="SMART" id="SM00448">
    <property type="entry name" value="REC"/>
    <property type="match status" value="1"/>
</dbReference>
<evidence type="ECO:0000256" key="7">
    <source>
        <dbReference type="PROSITE-ProRule" id="PRU01091"/>
    </source>
</evidence>
<dbReference type="RefSeq" id="WP_188797428.1">
    <property type="nucleotide sequence ID" value="NZ_BMIZ01000001.1"/>
</dbReference>
<evidence type="ECO:0000256" key="4">
    <source>
        <dbReference type="ARBA" id="ARBA00023125"/>
    </source>
</evidence>
<evidence type="ECO:0000256" key="5">
    <source>
        <dbReference type="ARBA" id="ARBA00023163"/>
    </source>
</evidence>
<evidence type="ECO:0000313" key="10">
    <source>
        <dbReference type="EMBL" id="QRN54447.1"/>
    </source>
</evidence>
<dbReference type="InterPro" id="IPR001789">
    <property type="entry name" value="Sig_transdc_resp-reg_receiver"/>
</dbReference>
<dbReference type="Proteomes" id="UP000663181">
    <property type="component" value="Chromosome"/>
</dbReference>
<keyword evidence="1 6" id="KW-0597">Phosphoprotein</keyword>
<dbReference type="InterPro" id="IPR036388">
    <property type="entry name" value="WH-like_DNA-bd_sf"/>
</dbReference>
<organism evidence="10 11">
    <name type="scientific">Dyella caseinilytica</name>
    <dbReference type="NCBI Taxonomy" id="1849581"/>
    <lineage>
        <taxon>Bacteria</taxon>
        <taxon>Pseudomonadati</taxon>
        <taxon>Pseudomonadota</taxon>
        <taxon>Gammaproteobacteria</taxon>
        <taxon>Lysobacterales</taxon>
        <taxon>Rhodanobacteraceae</taxon>
        <taxon>Dyella</taxon>
    </lineage>
</organism>
<dbReference type="InterPro" id="IPR039420">
    <property type="entry name" value="WalR-like"/>
</dbReference>
<dbReference type="Pfam" id="PF00486">
    <property type="entry name" value="Trans_reg_C"/>
    <property type="match status" value="1"/>
</dbReference>
<dbReference type="PANTHER" id="PTHR48111:SF1">
    <property type="entry name" value="TWO-COMPONENT RESPONSE REGULATOR ORR33"/>
    <property type="match status" value="1"/>
</dbReference>
<evidence type="ECO:0000256" key="6">
    <source>
        <dbReference type="PROSITE-ProRule" id="PRU00169"/>
    </source>
</evidence>
<dbReference type="SUPFAM" id="SSF46894">
    <property type="entry name" value="C-terminal effector domain of the bipartite response regulators"/>
    <property type="match status" value="1"/>
</dbReference>
<dbReference type="Gene3D" id="3.40.50.2300">
    <property type="match status" value="1"/>
</dbReference>
<dbReference type="CDD" id="cd00383">
    <property type="entry name" value="trans_reg_C"/>
    <property type="match status" value="1"/>
</dbReference>
<keyword evidence="4 7" id="KW-0238">DNA-binding</keyword>
<feature type="domain" description="OmpR/PhoB-type" evidence="9">
    <location>
        <begin position="139"/>
        <end position="239"/>
    </location>
</feature>
<keyword evidence="5" id="KW-0804">Transcription</keyword>
<keyword evidence="3" id="KW-0805">Transcription regulation</keyword>
<dbReference type="InterPro" id="IPR001867">
    <property type="entry name" value="OmpR/PhoB-type_DNA-bd"/>
</dbReference>
<dbReference type="EMBL" id="CP064030">
    <property type="protein sequence ID" value="QRN54447.1"/>
    <property type="molecule type" value="Genomic_DNA"/>
</dbReference>
<dbReference type="Pfam" id="PF00072">
    <property type="entry name" value="Response_reg"/>
    <property type="match status" value="1"/>
</dbReference>
<dbReference type="SMART" id="SM00862">
    <property type="entry name" value="Trans_reg_C"/>
    <property type="match status" value="1"/>
</dbReference>
<dbReference type="Gene3D" id="1.10.10.10">
    <property type="entry name" value="Winged helix-like DNA-binding domain superfamily/Winged helix DNA-binding domain"/>
    <property type="match status" value="1"/>
</dbReference>
<evidence type="ECO:0000259" key="9">
    <source>
        <dbReference type="PROSITE" id="PS51755"/>
    </source>
</evidence>
<dbReference type="PANTHER" id="PTHR48111">
    <property type="entry name" value="REGULATOR OF RPOS"/>
    <property type="match status" value="1"/>
</dbReference>
<evidence type="ECO:0000256" key="3">
    <source>
        <dbReference type="ARBA" id="ARBA00023015"/>
    </source>
</evidence>
<feature type="modified residue" description="4-aspartylphosphate" evidence="6">
    <location>
        <position position="62"/>
    </location>
</feature>
<keyword evidence="11" id="KW-1185">Reference proteome</keyword>
<keyword evidence="2" id="KW-0902">Two-component regulatory system</keyword>
<name>A0ABX7GXN7_9GAMM</name>
<dbReference type="SUPFAM" id="SSF52172">
    <property type="entry name" value="CheY-like"/>
    <property type="match status" value="1"/>
</dbReference>
<feature type="domain" description="Response regulatory" evidence="8">
    <location>
        <begin position="13"/>
        <end position="126"/>
    </location>
</feature>
<dbReference type="InterPro" id="IPR011006">
    <property type="entry name" value="CheY-like_superfamily"/>
</dbReference>
<evidence type="ECO:0000256" key="2">
    <source>
        <dbReference type="ARBA" id="ARBA00023012"/>
    </source>
</evidence>